<dbReference type="InterPro" id="IPR036291">
    <property type="entry name" value="NAD(P)-bd_dom_sf"/>
</dbReference>
<dbReference type="NCBIfam" id="NF005653">
    <property type="entry name" value="PRK07424.1"/>
    <property type="match status" value="1"/>
</dbReference>
<dbReference type="Gene3D" id="3.40.50.720">
    <property type="entry name" value="NAD(P)-binding Rossmann-like Domain"/>
    <property type="match status" value="1"/>
</dbReference>
<keyword evidence="1" id="KW-1133">Transmembrane helix</keyword>
<feature type="transmembrane region" description="Helical" evidence="1">
    <location>
        <begin position="6"/>
        <end position="25"/>
    </location>
</feature>
<keyword evidence="1" id="KW-0472">Membrane</keyword>
<dbReference type="EMBL" id="JPSP01000014">
    <property type="protein sequence ID" value="KFF41095.1"/>
    <property type="molecule type" value="Genomic_DNA"/>
</dbReference>
<accession>A0A086CFY1</accession>
<feature type="transmembrane region" description="Helical" evidence="1">
    <location>
        <begin position="71"/>
        <end position="94"/>
    </location>
</feature>
<evidence type="ECO:0000256" key="1">
    <source>
        <dbReference type="SAM" id="Phobius"/>
    </source>
</evidence>
<gene>
    <name evidence="2" type="ORF">ucyna2_01085</name>
</gene>
<protein>
    <submittedName>
        <fullName evidence="2">Uncharacterized protein</fullName>
    </submittedName>
</protein>
<dbReference type="AlphaFoldDB" id="A0A086CFY1"/>
<evidence type="ECO:0000313" key="3">
    <source>
        <dbReference type="Proteomes" id="UP000028922"/>
    </source>
</evidence>
<feature type="transmembrane region" description="Helical" evidence="1">
    <location>
        <begin position="100"/>
        <end position="119"/>
    </location>
</feature>
<evidence type="ECO:0000313" key="2">
    <source>
        <dbReference type="EMBL" id="KFF41095.1"/>
    </source>
</evidence>
<dbReference type="InterPro" id="IPR002347">
    <property type="entry name" value="SDR_fam"/>
</dbReference>
<dbReference type="SUPFAM" id="SSF51735">
    <property type="entry name" value="NAD(P)-binding Rossmann-fold domains"/>
    <property type="match status" value="1"/>
</dbReference>
<dbReference type="STRING" id="1527444.ucyna2_01085"/>
<dbReference type="Proteomes" id="UP000028922">
    <property type="component" value="Unassembled WGS sequence"/>
</dbReference>
<keyword evidence="1" id="KW-0812">Transmembrane</keyword>
<dbReference type="Pfam" id="PF00106">
    <property type="entry name" value="adh_short"/>
    <property type="match status" value="1"/>
</dbReference>
<proteinExistence type="predicted"/>
<organism evidence="2 3">
    <name type="scientific">Candidatus Atelocyanobacterium thalassa isolate SIO64986</name>
    <dbReference type="NCBI Taxonomy" id="1527444"/>
    <lineage>
        <taxon>Bacteria</taxon>
        <taxon>Bacillati</taxon>
        <taxon>Cyanobacteriota</taxon>
        <taxon>Cyanophyceae</taxon>
        <taxon>Oscillatoriophycideae</taxon>
        <taxon>Chroococcales</taxon>
        <taxon>Aphanothecaceae</taxon>
        <taxon>Candidatus Atelocyanobacterium</taxon>
        <taxon>Candidatus Atelocyanobacterium thalassae</taxon>
    </lineage>
</organism>
<sequence length="407" mass="46863">MIDIIFIITLCLGSIIWVEIVRDLYHILAHNWQTLYRFHNWHHRVFDSNFNSVNKEIYRKAHWYNDVPESLVMIVFGTIPVTILWFLNISYWWFAELGSFYSLFFLLGAVARGLGISNIDKLTDFTHNPGEFSSLPSQWFVNRPYHWRHHFDNQKAYYSGTLTLIDKIMGTALSLKGKTIGVTGSSGTLGIAILKILHLNQAKIVAFSSQDKSIVLDINGNSLPVKTLVWETGQEYKLIDELSKIDILIINHGINVNNKKNIESIRQSYEINTFSGCRLMDLFIKTIKTNRDKACKEIWVNTSESEVIPAFSPLYELSKRALGNLVTLRRLDAPCIVRKLILGPFKSKLNPIGILSADWVAKKIIRDAKKDYRNIIVTINPATYLVFPLKELFQSFYFKIFTSKSFN</sequence>
<name>A0A086CFY1_9CHRO</name>
<reference evidence="2 3" key="1">
    <citation type="submission" date="2014-08" db="EMBL/GenBank/DDBJ databases">
        <title>Comparative genomics reveals surprising divergence of two closely related strains of uncultivated UCYN-A cyanobacteria.</title>
        <authorList>
            <person name="Bombar D."/>
            <person name="Heller P."/>
            <person name="Sanchez-Baracaldo P."/>
            <person name="Carter B.J."/>
            <person name="Zert J.P."/>
        </authorList>
    </citation>
    <scope>NUCLEOTIDE SEQUENCE [LARGE SCALE GENOMIC DNA]</scope>
</reference>
<dbReference type="eggNOG" id="COG3000">
    <property type="taxonomic scope" value="Bacteria"/>
</dbReference>
<comment type="caution">
    <text evidence="2">The sequence shown here is derived from an EMBL/GenBank/DDBJ whole genome shotgun (WGS) entry which is preliminary data.</text>
</comment>
<dbReference type="eggNOG" id="COG0300">
    <property type="taxonomic scope" value="Bacteria"/>
</dbReference>
<dbReference type="PATRIC" id="fig|1527444.3.peg.1036"/>